<gene>
    <name evidence="8" type="ORF">UVI_02007060</name>
</gene>
<dbReference type="AlphaFoldDB" id="A0A1B5KX80"/>
<dbReference type="SUPFAM" id="SSF49899">
    <property type="entry name" value="Concanavalin A-like lectins/glucanases"/>
    <property type="match status" value="1"/>
</dbReference>
<keyword evidence="6" id="KW-0812">Transmembrane</keyword>
<evidence type="ECO:0000256" key="4">
    <source>
        <dbReference type="ARBA" id="ARBA00022801"/>
    </source>
</evidence>
<name>A0A1B5KX80_USTVR</name>
<keyword evidence="5" id="KW-0326">Glycosidase</keyword>
<comment type="catalytic activity">
    <reaction evidence="1">
        <text>Endohydrolysis of (1-&gt;3)- or (1-&gt;4)-linkages in beta-D-glucans when the glucose residue whose reducing group is involved in the linkage to be hydrolyzed is itself substituted at C-3.</text>
        <dbReference type="EC" id="3.2.1.6"/>
    </reaction>
</comment>
<evidence type="ECO:0000256" key="2">
    <source>
        <dbReference type="ARBA" id="ARBA00006865"/>
    </source>
</evidence>
<dbReference type="Gene3D" id="2.60.120.200">
    <property type="match status" value="1"/>
</dbReference>
<dbReference type="InterPro" id="IPR000757">
    <property type="entry name" value="Beta-glucanase-like"/>
</dbReference>
<keyword evidence="6" id="KW-1133">Transmembrane helix</keyword>
<feature type="domain" description="GH16" evidence="7">
    <location>
        <begin position="121"/>
        <end position="390"/>
    </location>
</feature>
<dbReference type="GO" id="GO:0052861">
    <property type="term" value="F:endo-1,3(4)-beta-glucanase activity"/>
    <property type="evidence" value="ECO:0007669"/>
    <property type="project" value="UniProtKB-EC"/>
</dbReference>
<evidence type="ECO:0000256" key="6">
    <source>
        <dbReference type="SAM" id="Phobius"/>
    </source>
</evidence>
<keyword evidence="6" id="KW-0472">Membrane</keyword>
<proteinExistence type="inferred from homology"/>
<reference evidence="9" key="1">
    <citation type="journal article" date="2016" name="Genome Announc.">
        <title>Genome sequence of Ustilaginoidea virens IPU010, a rice pathogenic fungus causing false smut.</title>
        <authorList>
            <person name="Kumagai T."/>
            <person name="Ishii T."/>
            <person name="Terai G."/>
            <person name="Umemura M."/>
            <person name="Machida M."/>
            <person name="Asai K."/>
        </authorList>
    </citation>
    <scope>NUCLEOTIDE SEQUENCE [LARGE SCALE GENOMIC DNA]</scope>
    <source>
        <strain evidence="9">IPU010</strain>
    </source>
</reference>
<dbReference type="EC" id="3.2.1.6" evidence="3"/>
<comment type="similarity">
    <text evidence="2">Belongs to the glycosyl hydrolase 16 family.</text>
</comment>
<dbReference type="FunFam" id="2.60.120.200:FF:000114">
    <property type="entry name" value="Probable endo-1,3(4)-beta-glucanase NFIA_089530"/>
    <property type="match status" value="1"/>
</dbReference>
<evidence type="ECO:0000256" key="3">
    <source>
        <dbReference type="ARBA" id="ARBA00012599"/>
    </source>
</evidence>
<evidence type="ECO:0000256" key="1">
    <source>
        <dbReference type="ARBA" id="ARBA00000124"/>
    </source>
</evidence>
<dbReference type="Proteomes" id="UP000054053">
    <property type="component" value="Unassembled WGS sequence"/>
</dbReference>
<dbReference type="CDD" id="cd02181">
    <property type="entry name" value="GH16_fungal_Lam16A_glucanase"/>
    <property type="match status" value="1"/>
</dbReference>
<dbReference type="PROSITE" id="PS51762">
    <property type="entry name" value="GH16_2"/>
    <property type="match status" value="1"/>
</dbReference>
<dbReference type="PANTHER" id="PTHR10963">
    <property type="entry name" value="GLYCOSYL HYDROLASE-RELATED"/>
    <property type="match status" value="1"/>
</dbReference>
<protein>
    <recommendedName>
        <fullName evidence="3">endo-1,3(4)-beta-glucanase</fullName>
        <ecNumber evidence="3">3.2.1.6</ecNumber>
    </recommendedName>
</protein>
<keyword evidence="4" id="KW-0378">Hydrolase</keyword>
<dbReference type="Pfam" id="PF26113">
    <property type="entry name" value="GH16_XgeA"/>
    <property type="match status" value="1"/>
</dbReference>
<sequence>MTTTTVRCPQREVSAFLRVPAVLEQRVLILPSDRLRVDEATLQVQSFANAPREVHSAEMQPPRYEALQYDGAGHRPVATRRPWWNPRFWTRRVWTWLCAAAVVIVIVIAVAATVTKKKAYPDYSALNYSLQDTYAGETFFDQFNYRTGYDPAHGFVHYVPHAEATQRNLTYATPSAAVLRVDTAVGPQDNPNASTGRFSVRIESTKTYNGGLFILDVRHTPYACGAWPALWLTDPYHWPDNGEIDIMESINQGTAGNAMTLHTTGGCSMGVVRKQTGTAIQDNCDHSVDKNAGCGVQGPGPTYGATLNSAGGSVVAVEWRSAGIRMWQFARNAVPADITSGKPNPAGWGVAAADFPGTDCDIGSHFKNHSIIANIDLCGDLVYGSWDKSGCPGTCQDLVANQPDSFKTAYWEFGSFQVYQPT</sequence>
<evidence type="ECO:0000259" key="7">
    <source>
        <dbReference type="PROSITE" id="PS51762"/>
    </source>
</evidence>
<evidence type="ECO:0000313" key="9">
    <source>
        <dbReference type="Proteomes" id="UP000054053"/>
    </source>
</evidence>
<comment type="caution">
    <text evidence="8">The sequence shown here is derived from an EMBL/GenBank/DDBJ whole genome shotgun (WGS) entry which is preliminary data.</text>
</comment>
<dbReference type="PANTHER" id="PTHR10963:SF42">
    <property type="entry name" value="PUTATIVE (AFU_ORTHOLOGUE AFUA_5G02280)-RELATED"/>
    <property type="match status" value="1"/>
</dbReference>
<feature type="transmembrane region" description="Helical" evidence="6">
    <location>
        <begin position="93"/>
        <end position="114"/>
    </location>
</feature>
<organism evidence="8 9">
    <name type="scientific">Ustilaginoidea virens</name>
    <name type="common">Rice false smut fungus</name>
    <name type="synonym">Villosiclava virens</name>
    <dbReference type="NCBI Taxonomy" id="1159556"/>
    <lineage>
        <taxon>Eukaryota</taxon>
        <taxon>Fungi</taxon>
        <taxon>Dikarya</taxon>
        <taxon>Ascomycota</taxon>
        <taxon>Pezizomycotina</taxon>
        <taxon>Sordariomycetes</taxon>
        <taxon>Hypocreomycetidae</taxon>
        <taxon>Hypocreales</taxon>
        <taxon>Clavicipitaceae</taxon>
        <taxon>Ustilaginoidea</taxon>
    </lineage>
</organism>
<accession>A0A1B5KX80</accession>
<evidence type="ECO:0000313" key="8">
    <source>
        <dbReference type="EMBL" id="GAO15202.1"/>
    </source>
</evidence>
<dbReference type="InterPro" id="IPR013320">
    <property type="entry name" value="ConA-like_dom_sf"/>
</dbReference>
<dbReference type="GO" id="GO:0009251">
    <property type="term" value="P:glucan catabolic process"/>
    <property type="evidence" value="ECO:0007669"/>
    <property type="project" value="TreeGrafter"/>
</dbReference>
<dbReference type="InterPro" id="IPR050546">
    <property type="entry name" value="Glycosyl_Hydrlase_16"/>
</dbReference>
<dbReference type="EMBL" id="BBTG02000002">
    <property type="protein sequence ID" value="GAO15202.1"/>
    <property type="molecule type" value="Genomic_DNA"/>
</dbReference>
<evidence type="ECO:0000256" key="5">
    <source>
        <dbReference type="ARBA" id="ARBA00023295"/>
    </source>
</evidence>